<evidence type="ECO:0000256" key="1">
    <source>
        <dbReference type="ARBA" id="ARBA00023015"/>
    </source>
</evidence>
<evidence type="ECO:0000256" key="4">
    <source>
        <dbReference type="SAM" id="Phobius"/>
    </source>
</evidence>
<dbReference type="Gene3D" id="3.40.50.10490">
    <property type="entry name" value="Glucose-6-phosphate isomerase like protein, domain 1"/>
    <property type="match status" value="1"/>
</dbReference>
<dbReference type="InterPro" id="IPR000281">
    <property type="entry name" value="HTH_RpiR"/>
</dbReference>
<dbReference type="CDD" id="cd05013">
    <property type="entry name" value="SIS_RpiR"/>
    <property type="match status" value="1"/>
</dbReference>
<feature type="domain" description="SIS" evidence="6">
    <location>
        <begin position="127"/>
        <end position="265"/>
    </location>
</feature>
<dbReference type="InterPro" id="IPR036388">
    <property type="entry name" value="WH-like_DNA-bd_sf"/>
</dbReference>
<proteinExistence type="predicted"/>
<evidence type="ECO:0000313" key="7">
    <source>
        <dbReference type="EMBL" id="SHJ47969.1"/>
    </source>
</evidence>
<dbReference type="SUPFAM" id="SSF46689">
    <property type="entry name" value="Homeodomain-like"/>
    <property type="match status" value="1"/>
</dbReference>
<dbReference type="GO" id="GO:0003677">
    <property type="term" value="F:DNA binding"/>
    <property type="evidence" value="ECO:0007669"/>
    <property type="project" value="UniProtKB-KW"/>
</dbReference>
<keyword evidence="4" id="KW-0472">Membrane</keyword>
<dbReference type="InterPro" id="IPR035472">
    <property type="entry name" value="RpiR-like_SIS"/>
</dbReference>
<dbReference type="PROSITE" id="PS51071">
    <property type="entry name" value="HTH_RPIR"/>
    <property type="match status" value="1"/>
</dbReference>
<feature type="transmembrane region" description="Helical" evidence="4">
    <location>
        <begin position="140"/>
        <end position="160"/>
    </location>
</feature>
<evidence type="ECO:0000256" key="2">
    <source>
        <dbReference type="ARBA" id="ARBA00023125"/>
    </source>
</evidence>
<dbReference type="SUPFAM" id="SSF53697">
    <property type="entry name" value="SIS domain"/>
    <property type="match status" value="1"/>
</dbReference>
<dbReference type="Pfam" id="PF01418">
    <property type="entry name" value="HTH_6"/>
    <property type="match status" value="1"/>
</dbReference>
<keyword evidence="1" id="KW-0805">Transcription regulation</keyword>
<dbReference type="EMBL" id="FRAG01000001">
    <property type="protein sequence ID" value="SHJ47969.1"/>
    <property type="molecule type" value="Genomic_DNA"/>
</dbReference>
<evidence type="ECO:0000259" key="5">
    <source>
        <dbReference type="PROSITE" id="PS51071"/>
    </source>
</evidence>
<dbReference type="InterPro" id="IPR009057">
    <property type="entry name" value="Homeodomain-like_sf"/>
</dbReference>
<dbReference type="GO" id="GO:0003700">
    <property type="term" value="F:DNA-binding transcription factor activity"/>
    <property type="evidence" value="ECO:0007669"/>
    <property type="project" value="InterPro"/>
</dbReference>
<evidence type="ECO:0000313" key="8">
    <source>
        <dbReference type="Proteomes" id="UP000184465"/>
    </source>
</evidence>
<dbReference type="RefSeq" id="WP_073146288.1">
    <property type="nucleotide sequence ID" value="NZ_FRAG01000001.1"/>
</dbReference>
<dbReference type="InterPro" id="IPR001347">
    <property type="entry name" value="SIS_dom"/>
</dbReference>
<keyword evidence="2" id="KW-0238">DNA-binding</keyword>
<dbReference type="OrthoDB" id="2930at2"/>
<dbReference type="Gene3D" id="1.10.10.10">
    <property type="entry name" value="Winged helix-like DNA-binding domain superfamily/Winged helix DNA-binding domain"/>
    <property type="match status" value="1"/>
</dbReference>
<feature type="domain" description="HTH rpiR-type" evidence="5">
    <location>
        <begin position="6"/>
        <end position="82"/>
    </location>
</feature>
<name>A0A1M6JMN3_PARC5</name>
<feature type="transmembrane region" description="Helical" evidence="4">
    <location>
        <begin position="240"/>
        <end position="260"/>
    </location>
</feature>
<dbReference type="GO" id="GO:1901135">
    <property type="term" value="P:carbohydrate derivative metabolic process"/>
    <property type="evidence" value="ECO:0007669"/>
    <property type="project" value="InterPro"/>
</dbReference>
<dbReference type="InterPro" id="IPR047640">
    <property type="entry name" value="RpiR-like"/>
</dbReference>
<protein>
    <submittedName>
        <fullName evidence="7">Transcriptional regulator, RpiR family</fullName>
    </submittedName>
</protein>
<dbReference type="PROSITE" id="PS51464">
    <property type="entry name" value="SIS"/>
    <property type="match status" value="1"/>
</dbReference>
<dbReference type="GO" id="GO:0097367">
    <property type="term" value="F:carbohydrate derivative binding"/>
    <property type="evidence" value="ECO:0007669"/>
    <property type="project" value="InterPro"/>
</dbReference>
<keyword evidence="8" id="KW-1185">Reference proteome</keyword>
<evidence type="ECO:0000259" key="6">
    <source>
        <dbReference type="PROSITE" id="PS51464"/>
    </source>
</evidence>
<evidence type="ECO:0000256" key="3">
    <source>
        <dbReference type="ARBA" id="ARBA00023163"/>
    </source>
</evidence>
<dbReference type="Pfam" id="PF01380">
    <property type="entry name" value="SIS"/>
    <property type="match status" value="1"/>
</dbReference>
<organism evidence="7 8">
    <name type="scientific">Paramaledivibacter caminithermalis (strain DSM 15212 / CIP 107654 / DViRD3)</name>
    <name type="common">Clostridium caminithermale</name>
    <dbReference type="NCBI Taxonomy" id="1121301"/>
    <lineage>
        <taxon>Bacteria</taxon>
        <taxon>Bacillati</taxon>
        <taxon>Bacillota</taxon>
        <taxon>Clostridia</taxon>
        <taxon>Peptostreptococcales</taxon>
        <taxon>Caminicellaceae</taxon>
        <taxon>Paramaledivibacter</taxon>
    </lineage>
</organism>
<reference evidence="7 8" key="1">
    <citation type="submission" date="2016-11" db="EMBL/GenBank/DDBJ databases">
        <authorList>
            <person name="Jaros S."/>
            <person name="Januszkiewicz K."/>
            <person name="Wedrychowicz H."/>
        </authorList>
    </citation>
    <scope>NUCLEOTIDE SEQUENCE [LARGE SCALE GENOMIC DNA]</scope>
    <source>
        <strain evidence="7 8">DSM 15212</strain>
    </source>
</reference>
<keyword evidence="4" id="KW-0812">Transmembrane</keyword>
<dbReference type="PANTHER" id="PTHR30514:SF18">
    <property type="entry name" value="RPIR-FAMILY TRANSCRIPTIONAL REGULATOR"/>
    <property type="match status" value="1"/>
</dbReference>
<gene>
    <name evidence="7" type="ORF">SAMN02745912_00051</name>
</gene>
<sequence>MNGVKKDLLNRIKERYNKLSKGQKLIADYIMNNYDKVAFMTASKLGEKVGVSESTVVRFANALDYKGYPNLQKELQELIKTKLTTVQRLELSSEYSEEEFIRKVMQADVDNIMKTIDELDIDSFNCAVDMILKAEKVYILGLRSSIVIVHYLAFYLNIILEHVHVVPWGSNDVFDQLIKINENDVLIGISYPRYSKKTLEAVKFAKEKGASIIGITDSYIAPISDIADMTLTTKSTMTSFVDSLVAPVSLMNALIITLGMKEKDKITKTLKDLENTWEKYDIYLNK</sequence>
<dbReference type="Proteomes" id="UP000184465">
    <property type="component" value="Unassembled WGS sequence"/>
</dbReference>
<dbReference type="PANTHER" id="PTHR30514">
    <property type="entry name" value="GLUCOKINASE"/>
    <property type="match status" value="1"/>
</dbReference>
<dbReference type="InterPro" id="IPR046348">
    <property type="entry name" value="SIS_dom_sf"/>
</dbReference>
<keyword evidence="3" id="KW-0804">Transcription</keyword>
<accession>A0A1M6JMN3</accession>
<dbReference type="STRING" id="1121301.SAMN02745912_00051"/>
<keyword evidence="4" id="KW-1133">Transmembrane helix</keyword>
<dbReference type="AlphaFoldDB" id="A0A1M6JMN3"/>